<feature type="region of interest" description="Disordered" evidence="1">
    <location>
        <begin position="160"/>
        <end position="202"/>
    </location>
</feature>
<feature type="compositionally biased region" description="Polar residues" evidence="1">
    <location>
        <begin position="232"/>
        <end position="260"/>
    </location>
</feature>
<evidence type="ECO:0000256" key="1">
    <source>
        <dbReference type="SAM" id="MobiDB-lite"/>
    </source>
</evidence>
<dbReference type="OrthoDB" id="10614911at2759"/>
<evidence type="ECO:0000313" key="4">
    <source>
        <dbReference type="Proteomes" id="UP000005408"/>
    </source>
</evidence>
<dbReference type="EnsemblMetazoa" id="G4068.18">
    <property type="protein sequence ID" value="G4068.18:cds"/>
    <property type="gene ID" value="G4068"/>
</dbReference>
<feature type="compositionally biased region" description="Polar residues" evidence="1">
    <location>
        <begin position="22"/>
        <end position="47"/>
    </location>
</feature>
<organism evidence="3 4">
    <name type="scientific">Magallana gigas</name>
    <name type="common">Pacific oyster</name>
    <name type="synonym">Crassostrea gigas</name>
    <dbReference type="NCBI Taxonomy" id="29159"/>
    <lineage>
        <taxon>Eukaryota</taxon>
        <taxon>Metazoa</taxon>
        <taxon>Spiralia</taxon>
        <taxon>Lophotrochozoa</taxon>
        <taxon>Mollusca</taxon>
        <taxon>Bivalvia</taxon>
        <taxon>Autobranchia</taxon>
        <taxon>Pteriomorphia</taxon>
        <taxon>Ostreida</taxon>
        <taxon>Ostreoidea</taxon>
        <taxon>Ostreidae</taxon>
        <taxon>Magallana</taxon>
    </lineage>
</organism>
<protein>
    <submittedName>
        <fullName evidence="3">Uncharacterized protein</fullName>
    </submittedName>
</protein>
<feature type="compositionally biased region" description="Polar residues" evidence="1">
    <location>
        <begin position="359"/>
        <end position="372"/>
    </location>
</feature>
<feature type="region of interest" description="Disordered" evidence="1">
    <location>
        <begin position="1"/>
        <end position="58"/>
    </location>
</feature>
<proteinExistence type="predicted"/>
<dbReference type="AlphaFoldDB" id="A0A8W8N6G7"/>
<name>A0A8W8N6G7_MAGGI</name>
<accession>A0A8W8N6G7</accession>
<dbReference type="EnsemblMetazoa" id="G4068.4">
    <property type="protein sequence ID" value="G4068.4:cds"/>
    <property type="gene ID" value="G4068"/>
</dbReference>
<reference evidence="3" key="1">
    <citation type="submission" date="2022-08" db="UniProtKB">
        <authorList>
            <consortium name="EnsemblMetazoa"/>
        </authorList>
    </citation>
    <scope>IDENTIFICATION</scope>
    <source>
        <strain evidence="3">05x7-T-G4-1.051#20</strain>
    </source>
</reference>
<keyword evidence="2" id="KW-1133">Transmembrane helix</keyword>
<dbReference type="Proteomes" id="UP000005408">
    <property type="component" value="Unassembled WGS sequence"/>
</dbReference>
<sequence>MTSVTGALTTPTTNTTDLVTTRNQRYTTEDMTTSNYTKNTEPASGPQNEGGGDNPRWRPSQWPTAAVLGGIVLLALIGVVVVLLYRKKRQRDFHKRHKSSDERMGFIDADAENRRSDIALQLLQVTDPSYFELEEAAQNAKLQELQGQNDLNIMEIIQGPEVQGNDEQGPINTKDSTSEKCDKSSKDGELNAANRASKGSVSGALVNDIKRSEDASVLEGKQIEQTIERKSNISAANSNENKATVTRSSNADAVSNPSAKRTSEKIRSTRLSSNIRKSNVKEGDHANDTTGQELNPRHSVNNSKTNTTSDEHQTEERIKQRRSARSSGGYSSDKRASEKLTQNPPVQRPVNGVADVTRPISTRSSKHSSASYEETIMQLKHIDSDPNLAS</sequence>
<feature type="compositionally biased region" description="Low complexity" evidence="1">
    <location>
        <begin position="1"/>
        <end position="21"/>
    </location>
</feature>
<keyword evidence="2" id="KW-0812">Transmembrane</keyword>
<keyword evidence="4" id="KW-1185">Reference proteome</keyword>
<feature type="region of interest" description="Disordered" evidence="1">
    <location>
        <begin position="229"/>
        <end position="390"/>
    </location>
</feature>
<evidence type="ECO:0000256" key="2">
    <source>
        <dbReference type="SAM" id="Phobius"/>
    </source>
</evidence>
<feature type="compositionally biased region" description="Basic and acidic residues" evidence="1">
    <location>
        <begin position="309"/>
        <end position="318"/>
    </location>
</feature>
<feature type="transmembrane region" description="Helical" evidence="2">
    <location>
        <begin position="65"/>
        <end position="85"/>
    </location>
</feature>
<feature type="compositionally biased region" description="Polar residues" evidence="1">
    <location>
        <begin position="288"/>
        <end position="308"/>
    </location>
</feature>
<keyword evidence="2" id="KW-0472">Membrane</keyword>
<feature type="compositionally biased region" description="Basic and acidic residues" evidence="1">
    <location>
        <begin position="176"/>
        <end position="189"/>
    </location>
</feature>
<evidence type="ECO:0000313" key="3">
    <source>
        <dbReference type="EnsemblMetazoa" id="G4068.18:cds"/>
    </source>
</evidence>